<sequence>MPWDCPSFFLRPVYLGTRCANRRLLVSGLTALVAIGPSGGRLLGPISGLGGMASPCVEGSQSQVAFSSGARPVALDEGLAWGTLPEVWRACTTMCEPVVLSVLGPQPGSPPPLVASTW</sequence>
<reference evidence="1" key="1">
    <citation type="submission" date="2020-07" db="EMBL/GenBank/DDBJ databases">
        <title>The High-quality genome of the commercially important snow crab, Chionoecetes opilio.</title>
        <authorList>
            <person name="Jeong J.-H."/>
            <person name="Ryu S."/>
        </authorList>
    </citation>
    <scope>NUCLEOTIDE SEQUENCE</scope>
    <source>
        <strain evidence="1">MADBK_172401_WGS</strain>
        <tissue evidence="1">Digestive gland</tissue>
    </source>
</reference>
<gene>
    <name evidence="1" type="ORF">GWK47_018431</name>
</gene>
<evidence type="ECO:0000313" key="2">
    <source>
        <dbReference type="Proteomes" id="UP000770661"/>
    </source>
</evidence>
<dbReference type="Proteomes" id="UP000770661">
    <property type="component" value="Unassembled WGS sequence"/>
</dbReference>
<dbReference type="EMBL" id="JACEEZ010022407">
    <property type="protein sequence ID" value="KAG0712453.1"/>
    <property type="molecule type" value="Genomic_DNA"/>
</dbReference>
<keyword evidence="2" id="KW-1185">Reference proteome</keyword>
<protein>
    <submittedName>
        <fullName evidence="1">Uncharacterized protein</fullName>
    </submittedName>
</protein>
<comment type="caution">
    <text evidence="1">The sequence shown here is derived from an EMBL/GenBank/DDBJ whole genome shotgun (WGS) entry which is preliminary data.</text>
</comment>
<dbReference type="AlphaFoldDB" id="A0A8J4XR32"/>
<name>A0A8J4XR32_CHIOP</name>
<accession>A0A8J4XR32</accession>
<proteinExistence type="predicted"/>
<evidence type="ECO:0000313" key="1">
    <source>
        <dbReference type="EMBL" id="KAG0712453.1"/>
    </source>
</evidence>
<organism evidence="1 2">
    <name type="scientific">Chionoecetes opilio</name>
    <name type="common">Atlantic snow crab</name>
    <name type="synonym">Cancer opilio</name>
    <dbReference type="NCBI Taxonomy" id="41210"/>
    <lineage>
        <taxon>Eukaryota</taxon>
        <taxon>Metazoa</taxon>
        <taxon>Ecdysozoa</taxon>
        <taxon>Arthropoda</taxon>
        <taxon>Crustacea</taxon>
        <taxon>Multicrustacea</taxon>
        <taxon>Malacostraca</taxon>
        <taxon>Eumalacostraca</taxon>
        <taxon>Eucarida</taxon>
        <taxon>Decapoda</taxon>
        <taxon>Pleocyemata</taxon>
        <taxon>Brachyura</taxon>
        <taxon>Eubrachyura</taxon>
        <taxon>Majoidea</taxon>
        <taxon>Majidae</taxon>
        <taxon>Chionoecetes</taxon>
    </lineage>
</organism>